<proteinExistence type="predicted"/>
<dbReference type="OrthoDB" id="4062651at2759"/>
<feature type="compositionally biased region" description="Basic and acidic residues" evidence="3">
    <location>
        <begin position="416"/>
        <end position="425"/>
    </location>
</feature>
<reference evidence="5 6" key="1">
    <citation type="journal article" date="2016" name="Mol. Biol. Evol.">
        <title>Comparative Genomics of Early-Diverging Mushroom-Forming Fungi Provides Insights into the Origins of Lignocellulose Decay Capabilities.</title>
        <authorList>
            <person name="Nagy L.G."/>
            <person name="Riley R."/>
            <person name="Tritt A."/>
            <person name="Adam C."/>
            <person name="Daum C."/>
            <person name="Floudas D."/>
            <person name="Sun H."/>
            <person name="Yadav J.S."/>
            <person name="Pangilinan J."/>
            <person name="Larsson K.H."/>
            <person name="Matsuura K."/>
            <person name="Barry K."/>
            <person name="Labutti K."/>
            <person name="Kuo R."/>
            <person name="Ohm R.A."/>
            <person name="Bhattacharya S.S."/>
            <person name="Shirouzu T."/>
            <person name="Yoshinaga Y."/>
            <person name="Martin F.M."/>
            <person name="Grigoriev I.V."/>
            <person name="Hibbett D.S."/>
        </authorList>
    </citation>
    <scope>NUCLEOTIDE SEQUENCE [LARGE SCALE GENOMIC DNA]</scope>
    <source>
        <strain evidence="5 6">HHB10207 ss-3</strain>
    </source>
</reference>
<accession>A0A166A6N5</accession>
<feature type="region of interest" description="Disordered" evidence="3">
    <location>
        <begin position="407"/>
        <end position="427"/>
    </location>
</feature>
<sequence>MEHPRPFKIYILDVFYPEKTEETGIPGLTSQYRLQAYWCKDGQWMGDINFTFEFLTTAVDRVHRADLHRVLQTKFLRCETFKLAISLCDVMDQEKQWGWEWEADVDSMLRSCKLTSLIKLYPLRFASESSKAPRPPVYLRMQFEWEDDRDRDLLGLHEPALDLDGDRTQKYFLDRRFRAWDREDATCQQGFLLLEERDYMHQPSNVKGAHVVRITPKIVNYTFADVWDRVDFEEKRFEFLKKIRVARRVRHKHVLQHMGFCMDGAGLSILILQVHKRAPDMESYLKTFPGPSIKKKLVVGLASGLAYLHLYGFRPMVLRAENVFIRGDDQAMLCDGGPVNYIREMSGNVAIQDVDLRWISPELRHIGHIGIVGSPPPTLYHDGDVWSFACLIARTFSNRKPYNEMSDQEMQVLRSPRRDPKRKPYDTNFEGQSCPAWVQAFPRLVRMCEACWSLEQWTRPTSAWIADNIAAAIPLF</sequence>
<keyword evidence="6" id="KW-1185">Reference proteome</keyword>
<dbReference type="Pfam" id="PF07714">
    <property type="entry name" value="PK_Tyr_Ser-Thr"/>
    <property type="match status" value="1"/>
</dbReference>
<gene>
    <name evidence="5" type="ORF">SISSUDRAFT_1052023</name>
</gene>
<dbReference type="GO" id="GO:0004672">
    <property type="term" value="F:protein kinase activity"/>
    <property type="evidence" value="ECO:0007669"/>
    <property type="project" value="InterPro"/>
</dbReference>
<dbReference type="PROSITE" id="PS50011">
    <property type="entry name" value="PROTEIN_KINASE_DOM"/>
    <property type="match status" value="1"/>
</dbReference>
<dbReference type="Proteomes" id="UP000076798">
    <property type="component" value="Unassembled WGS sequence"/>
</dbReference>
<keyword evidence="1" id="KW-0547">Nucleotide-binding</keyword>
<evidence type="ECO:0000256" key="2">
    <source>
        <dbReference type="ARBA" id="ARBA00022840"/>
    </source>
</evidence>
<dbReference type="InterPro" id="IPR000719">
    <property type="entry name" value="Prot_kinase_dom"/>
</dbReference>
<keyword evidence="2" id="KW-0067">ATP-binding</keyword>
<dbReference type="Gene3D" id="1.10.510.10">
    <property type="entry name" value="Transferase(Phosphotransferase) domain 1"/>
    <property type="match status" value="1"/>
</dbReference>
<dbReference type="InterPro" id="IPR050198">
    <property type="entry name" value="Non-receptor_tyrosine_kinases"/>
</dbReference>
<dbReference type="SUPFAM" id="SSF56112">
    <property type="entry name" value="Protein kinase-like (PK-like)"/>
    <property type="match status" value="1"/>
</dbReference>
<dbReference type="STRING" id="1314776.A0A166A6N5"/>
<keyword evidence="5" id="KW-0808">Transferase</keyword>
<evidence type="ECO:0000259" key="4">
    <source>
        <dbReference type="PROSITE" id="PS50011"/>
    </source>
</evidence>
<evidence type="ECO:0000313" key="5">
    <source>
        <dbReference type="EMBL" id="KZT35015.1"/>
    </source>
</evidence>
<dbReference type="InterPro" id="IPR011009">
    <property type="entry name" value="Kinase-like_dom_sf"/>
</dbReference>
<dbReference type="EMBL" id="KV428156">
    <property type="protein sequence ID" value="KZT35015.1"/>
    <property type="molecule type" value="Genomic_DNA"/>
</dbReference>
<evidence type="ECO:0000256" key="1">
    <source>
        <dbReference type="ARBA" id="ARBA00022741"/>
    </source>
</evidence>
<evidence type="ECO:0000256" key="3">
    <source>
        <dbReference type="SAM" id="MobiDB-lite"/>
    </source>
</evidence>
<dbReference type="InterPro" id="IPR001245">
    <property type="entry name" value="Ser-Thr/Tyr_kinase_cat_dom"/>
</dbReference>
<protein>
    <submittedName>
        <fullName evidence="5">Kinase-like protein</fullName>
    </submittedName>
</protein>
<dbReference type="AlphaFoldDB" id="A0A166A6N5"/>
<keyword evidence="5" id="KW-0418">Kinase</keyword>
<dbReference type="PANTHER" id="PTHR24418">
    <property type="entry name" value="TYROSINE-PROTEIN KINASE"/>
    <property type="match status" value="1"/>
</dbReference>
<organism evidence="5 6">
    <name type="scientific">Sistotremastrum suecicum HHB10207 ss-3</name>
    <dbReference type="NCBI Taxonomy" id="1314776"/>
    <lineage>
        <taxon>Eukaryota</taxon>
        <taxon>Fungi</taxon>
        <taxon>Dikarya</taxon>
        <taxon>Basidiomycota</taxon>
        <taxon>Agaricomycotina</taxon>
        <taxon>Agaricomycetes</taxon>
        <taxon>Sistotremastrales</taxon>
        <taxon>Sistotremastraceae</taxon>
        <taxon>Sistotremastrum</taxon>
    </lineage>
</organism>
<name>A0A166A6N5_9AGAM</name>
<evidence type="ECO:0000313" key="6">
    <source>
        <dbReference type="Proteomes" id="UP000076798"/>
    </source>
</evidence>
<feature type="domain" description="Protein kinase" evidence="4">
    <location>
        <begin position="180"/>
        <end position="476"/>
    </location>
</feature>
<dbReference type="GO" id="GO:0005524">
    <property type="term" value="F:ATP binding"/>
    <property type="evidence" value="ECO:0007669"/>
    <property type="project" value="UniProtKB-KW"/>
</dbReference>